<name>A0AAV9H479_9PEZI</name>
<reference evidence="2" key="2">
    <citation type="submission" date="2023-05" db="EMBL/GenBank/DDBJ databases">
        <authorList>
            <consortium name="Lawrence Berkeley National Laboratory"/>
            <person name="Steindorff A."/>
            <person name="Hensen N."/>
            <person name="Bonometti L."/>
            <person name="Westerberg I."/>
            <person name="Brannstrom I.O."/>
            <person name="Guillou S."/>
            <person name="Cros-Aarteil S."/>
            <person name="Calhoun S."/>
            <person name="Haridas S."/>
            <person name="Kuo A."/>
            <person name="Mondo S."/>
            <person name="Pangilinan J."/>
            <person name="Riley R."/>
            <person name="Labutti K."/>
            <person name="Andreopoulos B."/>
            <person name="Lipzen A."/>
            <person name="Chen C."/>
            <person name="Yanf M."/>
            <person name="Daum C."/>
            <person name="Ng V."/>
            <person name="Clum A."/>
            <person name="Ohm R."/>
            <person name="Martin F."/>
            <person name="Silar P."/>
            <person name="Natvig D."/>
            <person name="Lalanne C."/>
            <person name="Gautier V."/>
            <person name="Ament-Velasquez S.L."/>
            <person name="Kruys A."/>
            <person name="Hutchinson M.I."/>
            <person name="Powell A.J."/>
            <person name="Barry K."/>
            <person name="Miller A.N."/>
            <person name="Grigoriev I.V."/>
            <person name="Debuchy R."/>
            <person name="Gladieux P."/>
            <person name="Thoren M.H."/>
            <person name="Johannesson H."/>
        </authorList>
    </citation>
    <scope>NUCLEOTIDE SEQUENCE</scope>
    <source>
        <strain evidence="2">PSN243</strain>
    </source>
</reference>
<protein>
    <recommendedName>
        <fullName evidence="4">Secreted protein</fullName>
    </recommendedName>
</protein>
<gene>
    <name evidence="2" type="ORF">QBC34DRAFT_393157</name>
</gene>
<sequence>MFRFIRSCVLFIPLVPGDQNPLSHQWVHGCNCVKHCQTSPNYRRYLDTLGGIEIEHSSIPRPIYRPGPPVIPANNGALQC</sequence>
<accession>A0AAV9H479</accession>
<evidence type="ECO:0008006" key="4">
    <source>
        <dbReference type="Google" id="ProtNLM"/>
    </source>
</evidence>
<evidence type="ECO:0000256" key="1">
    <source>
        <dbReference type="SAM" id="SignalP"/>
    </source>
</evidence>
<proteinExistence type="predicted"/>
<organism evidence="2 3">
    <name type="scientific">Podospora aff. communis PSN243</name>
    <dbReference type="NCBI Taxonomy" id="3040156"/>
    <lineage>
        <taxon>Eukaryota</taxon>
        <taxon>Fungi</taxon>
        <taxon>Dikarya</taxon>
        <taxon>Ascomycota</taxon>
        <taxon>Pezizomycotina</taxon>
        <taxon>Sordariomycetes</taxon>
        <taxon>Sordariomycetidae</taxon>
        <taxon>Sordariales</taxon>
        <taxon>Podosporaceae</taxon>
        <taxon>Podospora</taxon>
    </lineage>
</organism>
<dbReference type="Proteomes" id="UP001321760">
    <property type="component" value="Unassembled WGS sequence"/>
</dbReference>
<evidence type="ECO:0000313" key="3">
    <source>
        <dbReference type="Proteomes" id="UP001321760"/>
    </source>
</evidence>
<dbReference type="EMBL" id="MU865917">
    <property type="protein sequence ID" value="KAK4454348.1"/>
    <property type="molecule type" value="Genomic_DNA"/>
</dbReference>
<dbReference type="AlphaFoldDB" id="A0AAV9H479"/>
<reference evidence="2" key="1">
    <citation type="journal article" date="2023" name="Mol. Phylogenet. Evol.">
        <title>Genome-scale phylogeny and comparative genomics of the fungal order Sordariales.</title>
        <authorList>
            <person name="Hensen N."/>
            <person name="Bonometti L."/>
            <person name="Westerberg I."/>
            <person name="Brannstrom I.O."/>
            <person name="Guillou S."/>
            <person name="Cros-Aarteil S."/>
            <person name="Calhoun S."/>
            <person name="Haridas S."/>
            <person name="Kuo A."/>
            <person name="Mondo S."/>
            <person name="Pangilinan J."/>
            <person name="Riley R."/>
            <person name="LaButti K."/>
            <person name="Andreopoulos B."/>
            <person name="Lipzen A."/>
            <person name="Chen C."/>
            <person name="Yan M."/>
            <person name="Daum C."/>
            <person name="Ng V."/>
            <person name="Clum A."/>
            <person name="Steindorff A."/>
            <person name="Ohm R.A."/>
            <person name="Martin F."/>
            <person name="Silar P."/>
            <person name="Natvig D.O."/>
            <person name="Lalanne C."/>
            <person name="Gautier V."/>
            <person name="Ament-Velasquez S.L."/>
            <person name="Kruys A."/>
            <person name="Hutchinson M.I."/>
            <person name="Powell A.J."/>
            <person name="Barry K."/>
            <person name="Miller A.N."/>
            <person name="Grigoriev I.V."/>
            <person name="Debuchy R."/>
            <person name="Gladieux P."/>
            <person name="Hiltunen Thoren M."/>
            <person name="Johannesson H."/>
        </authorList>
    </citation>
    <scope>NUCLEOTIDE SEQUENCE</scope>
    <source>
        <strain evidence="2">PSN243</strain>
    </source>
</reference>
<keyword evidence="1" id="KW-0732">Signal</keyword>
<evidence type="ECO:0000313" key="2">
    <source>
        <dbReference type="EMBL" id="KAK4454348.1"/>
    </source>
</evidence>
<comment type="caution">
    <text evidence="2">The sequence shown here is derived from an EMBL/GenBank/DDBJ whole genome shotgun (WGS) entry which is preliminary data.</text>
</comment>
<keyword evidence="3" id="KW-1185">Reference proteome</keyword>
<feature type="signal peptide" evidence="1">
    <location>
        <begin position="1"/>
        <end position="17"/>
    </location>
</feature>
<feature type="chain" id="PRO_5043709669" description="Secreted protein" evidence="1">
    <location>
        <begin position="18"/>
        <end position="80"/>
    </location>
</feature>